<protein>
    <recommendedName>
        <fullName evidence="3">Peroxiredoxin C-terminal domain-containing protein</fullName>
    </recommendedName>
</protein>
<evidence type="ECO:0008006" key="3">
    <source>
        <dbReference type="Google" id="ProtNLM"/>
    </source>
</evidence>
<proteinExistence type="predicted"/>
<dbReference type="Gene3D" id="3.40.30.10">
    <property type="entry name" value="Glutaredoxin"/>
    <property type="match status" value="1"/>
</dbReference>
<dbReference type="AlphaFoldDB" id="A0A443RXX0"/>
<dbReference type="OrthoDB" id="2996783at2759"/>
<evidence type="ECO:0000313" key="1">
    <source>
        <dbReference type="EMBL" id="RWS19998.1"/>
    </source>
</evidence>
<accession>A0A443RXX0</accession>
<dbReference type="SUPFAM" id="SSF52833">
    <property type="entry name" value="Thioredoxin-like"/>
    <property type="match status" value="1"/>
</dbReference>
<dbReference type="PANTHER" id="PTHR43503">
    <property type="entry name" value="MCG48959-RELATED"/>
    <property type="match status" value="1"/>
</dbReference>
<dbReference type="PANTHER" id="PTHR43503:SF4">
    <property type="entry name" value="PEROXIREDOXIN-6"/>
    <property type="match status" value="1"/>
</dbReference>
<comment type="caution">
    <text evidence="1">The sequence shown here is derived from an EMBL/GenBank/DDBJ whole genome shotgun (WGS) entry which is preliminary data.</text>
</comment>
<dbReference type="GO" id="GO:0005829">
    <property type="term" value="C:cytosol"/>
    <property type="evidence" value="ECO:0007669"/>
    <property type="project" value="TreeGrafter"/>
</dbReference>
<dbReference type="InterPro" id="IPR036249">
    <property type="entry name" value="Thioredoxin-like_sf"/>
</dbReference>
<name>A0A443RXX0_9ACAR</name>
<sequence>MLDANASNTLTVRAVFIIGPEKKVRAVISYPASTGRNFDEILRVVDSLQVTDKKQGLVTPVEWKVGGEYLVKPGCDAPKDARVVPLPSGKEYLKFTKGGD</sequence>
<dbReference type="EMBL" id="NCKV01020872">
    <property type="protein sequence ID" value="RWS19998.1"/>
    <property type="molecule type" value="Genomic_DNA"/>
</dbReference>
<dbReference type="Gene3D" id="3.30.1020.10">
    <property type="entry name" value="Antioxidant, Horf6, Chain A, domain2"/>
    <property type="match status" value="1"/>
</dbReference>
<dbReference type="Proteomes" id="UP000288716">
    <property type="component" value="Unassembled WGS sequence"/>
</dbReference>
<gene>
    <name evidence="1" type="ORF">B4U80_05068</name>
</gene>
<dbReference type="GO" id="GO:0045454">
    <property type="term" value="P:cell redox homeostasis"/>
    <property type="evidence" value="ECO:0007669"/>
    <property type="project" value="TreeGrafter"/>
</dbReference>
<keyword evidence="2" id="KW-1185">Reference proteome</keyword>
<dbReference type="VEuPathDB" id="VectorBase:LDEU012042"/>
<reference evidence="1 2" key="1">
    <citation type="journal article" date="2018" name="Gigascience">
        <title>Genomes of trombidid mites reveal novel predicted allergens and laterally-transferred genes associated with secondary metabolism.</title>
        <authorList>
            <person name="Dong X."/>
            <person name="Chaisiri K."/>
            <person name="Xia D."/>
            <person name="Armstrong S.D."/>
            <person name="Fang Y."/>
            <person name="Donnelly M.J."/>
            <person name="Kadowaki T."/>
            <person name="McGarry J.W."/>
            <person name="Darby A.C."/>
            <person name="Makepeace B.L."/>
        </authorList>
    </citation>
    <scope>NUCLEOTIDE SEQUENCE [LARGE SCALE GENOMIC DNA]</scope>
    <source>
        <strain evidence="1">UoL-UT</strain>
    </source>
</reference>
<dbReference type="STRING" id="299467.A0A443RXX0"/>
<evidence type="ECO:0000313" key="2">
    <source>
        <dbReference type="Proteomes" id="UP000288716"/>
    </source>
</evidence>
<organism evidence="1 2">
    <name type="scientific">Leptotrombidium deliense</name>
    <dbReference type="NCBI Taxonomy" id="299467"/>
    <lineage>
        <taxon>Eukaryota</taxon>
        <taxon>Metazoa</taxon>
        <taxon>Ecdysozoa</taxon>
        <taxon>Arthropoda</taxon>
        <taxon>Chelicerata</taxon>
        <taxon>Arachnida</taxon>
        <taxon>Acari</taxon>
        <taxon>Acariformes</taxon>
        <taxon>Trombidiformes</taxon>
        <taxon>Prostigmata</taxon>
        <taxon>Anystina</taxon>
        <taxon>Parasitengona</taxon>
        <taxon>Trombiculoidea</taxon>
        <taxon>Trombiculidae</taxon>
        <taxon>Leptotrombidium</taxon>
    </lineage>
</organism>